<dbReference type="OrthoDB" id="5424797at2759"/>
<gene>
    <name evidence="2" type="ORF">BO78DRAFT_413624</name>
</gene>
<feature type="region of interest" description="Disordered" evidence="1">
    <location>
        <begin position="127"/>
        <end position="176"/>
    </location>
</feature>
<reference evidence="2 3" key="1">
    <citation type="submission" date="2018-02" db="EMBL/GenBank/DDBJ databases">
        <title>The genomes of Aspergillus section Nigri reveals drivers in fungal speciation.</title>
        <authorList>
            <consortium name="DOE Joint Genome Institute"/>
            <person name="Vesth T.C."/>
            <person name="Nybo J."/>
            <person name="Theobald S."/>
            <person name="Brandl J."/>
            <person name="Frisvad J.C."/>
            <person name="Nielsen K.F."/>
            <person name="Lyhne E.K."/>
            <person name="Kogle M.E."/>
            <person name="Kuo A."/>
            <person name="Riley R."/>
            <person name="Clum A."/>
            <person name="Nolan M."/>
            <person name="Lipzen A."/>
            <person name="Salamov A."/>
            <person name="Henrissat B."/>
            <person name="Wiebenga A."/>
            <person name="De vries R.P."/>
            <person name="Grigoriev I.V."/>
            <person name="Mortensen U.H."/>
            <person name="Andersen M.R."/>
            <person name="Baker S.E."/>
        </authorList>
    </citation>
    <scope>NUCLEOTIDE SEQUENCE [LARGE SCALE GENOMIC DNA]</scope>
    <source>
        <strain evidence="2 3">CBS 121057</strain>
    </source>
</reference>
<dbReference type="EMBL" id="KZ826317">
    <property type="protein sequence ID" value="PYI11821.1"/>
    <property type="molecule type" value="Genomic_DNA"/>
</dbReference>
<sequence length="410" mass="42489">MPSARAPPGSLPAGGLAAYTFVPQTADSAAGRGHLKSRGDIVMPLREEDAAEKLFYDPKTIARDVLIAAGRHPTEETLNHHLLRLRDVFIHVDSTSDFAAATGHRRASAAASRASAGSVIACSTEQHLPASSTTTSPTITTPRTPSESAATSSSTTADATADAAAPRASTASAPAGVETARRLLSFAPSGAASPTRLASIPAATSPAKPAAFFTAFVSAHYTHANGASGGNDRQETGSTPWQLEGAAASRIAAEVLKKHVFKVHVSQQLTCGWKGCSHPESLPAALLFKHVKKDHLDPVAWRLGDGPSVPGTVGNNAGGSLGPLGIPDTARPGSEDSLIFPASASSIRAFNKVHGNNTPQEKTREIFKAVQRLKEQIGVGLDPGGCELATSARNERVSNEEEVYEVVPAS</sequence>
<dbReference type="STRING" id="1448318.A0A319ERD3"/>
<dbReference type="Proteomes" id="UP000248423">
    <property type="component" value="Unassembled WGS sequence"/>
</dbReference>
<evidence type="ECO:0000313" key="2">
    <source>
        <dbReference type="EMBL" id="PYI11821.1"/>
    </source>
</evidence>
<keyword evidence="3" id="KW-1185">Reference proteome</keyword>
<proteinExistence type="predicted"/>
<name>A0A319ERD3_ASPSB</name>
<accession>A0A319ERD3</accession>
<dbReference type="AlphaFoldDB" id="A0A319ERD3"/>
<protein>
    <submittedName>
        <fullName evidence="2">Uncharacterized protein</fullName>
    </submittedName>
</protein>
<evidence type="ECO:0000313" key="3">
    <source>
        <dbReference type="Proteomes" id="UP000248423"/>
    </source>
</evidence>
<feature type="region of interest" description="Disordered" evidence="1">
    <location>
        <begin position="313"/>
        <end position="333"/>
    </location>
</feature>
<organism evidence="2 3">
    <name type="scientific">Aspergillus sclerotiicarbonarius (strain CBS 121057 / IBT 28362)</name>
    <dbReference type="NCBI Taxonomy" id="1448318"/>
    <lineage>
        <taxon>Eukaryota</taxon>
        <taxon>Fungi</taxon>
        <taxon>Dikarya</taxon>
        <taxon>Ascomycota</taxon>
        <taxon>Pezizomycotina</taxon>
        <taxon>Eurotiomycetes</taxon>
        <taxon>Eurotiomycetidae</taxon>
        <taxon>Eurotiales</taxon>
        <taxon>Aspergillaceae</taxon>
        <taxon>Aspergillus</taxon>
        <taxon>Aspergillus subgen. Circumdati</taxon>
    </lineage>
</organism>
<dbReference type="VEuPathDB" id="FungiDB:BO78DRAFT_413624"/>
<evidence type="ECO:0000256" key="1">
    <source>
        <dbReference type="SAM" id="MobiDB-lite"/>
    </source>
</evidence>
<feature type="compositionally biased region" description="Low complexity" evidence="1">
    <location>
        <begin position="129"/>
        <end position="175"/>
    </location>
</feature>